<organism evidence="3 4">
    <name type="scientific">Streptomyces wuyuanensis</name>
    <dbReference type="NCBI Taxonomy" id="1196353"/>
    <lineage>
        <taxon>Bacteria</taxon>
        <taxon>Bacillati</taxon>
        <taxon>Actinomycetota</taxon>
        <taxon>Actinomycetes</taxon>
        <taxon>Kitasatosporales</taxon>
        <taxon>Streptomycetaceae</taxon>
        <taxon>Streptomyces</taxon>
    </lineage>
</organism>
<dbReference type="PANTHER" id="PTHR30595">
    <property type="entry name" value="GLPR-RELATED TRANSCRIPTIONAL REPRESSOR"/>
    <property type="match status" value="1"/>
</dbReference>
<protein>
    <submittedName>
        <fullName evidence="3">ATP-dependent DNA helicase RecG</fullName>
    </submittedName>
</protein>
<dbReference type="GeneID" id="40830895"/>
<dbReference type="Pfam" id="PF04326">
    <property type="entry name" value="SLFN_AlbA_2"/>
    <property type="match status" value="1"/>
</dbReference>
<dbReference type="EMBL" id="FNHI01000011">
    <property type="protein sequence ID" value="SDM65836.1"/>
    <property type="molecule type" value="Genomic_DNA"/>
</dbReference>
<accession>A0A1G9V1G8</accession>
<dbReference type="AlphaFoldDB" id="A0A1G9V1G8"/>
<dbReference type="InterPro" id="IPR007421">
    <property type="entry name" value="Schlafen_AlbA_2_dom"/>
</dbReference>
<dbReference type="InterPro" id="IPR038475">
    <property type="entry name" value="RecG_C_sf"/>
</dbReference>
<keyword evidence="4" id="KW-1185">Reference proteome</keyword>
<dbReference type="GO" id="GO:0004386">
    <property type="term" value="F:helicase activity"/>
    <property type="evidence" value="ECO:0007669"/>
    <property type="project" value="UniProtKB-KW"/>
</dbReference>
<dbReference type="OrthoDB" id="9805115at2"/>
<keyword evidence="3" id="KW-0067">ATP-binding</keyword>
<dbReference type="Gene3D" id="3.30.565.60">
    <property type="match status" value="1"/>
</dbReference>
<proteinExistence type="predicted"/>
<evidence type="ECO:0000313" key="4">
    <source>
        <dbReference type="Proteomes" id="UP000199063"/>
    </source>
</evidence>
<dbReference type="InterPro" id="IPR038461">
    <property type="entry name" value="Schlafen_AlbA_2_dom_sf"/>
</dbReference>
<feature type="region of interest" description="Disordered" evidence="1">
    <location>
        <begin position="447"/>
        <end position="480"/>
    </location>
</feature>
<dbReference type="Pfam" id="PF13749">
    <property type="entry name" value="HATPase_c_4"/>
    <property type="match status" value="1"/>
</dbReference>
<dbReference type="InterPro" id="IPR036388">
    <property type="entry name" value="WH-like_DNA-bd_sf"/>
</dbReference>
<keyword evidence="3" id="KW-0347">Helicase</keyword>
<dbReference type="Proteomes" id="UP000199063">
    <property type="component" value="Unassembled WGS sequence"/>
</dbReference>
<keyword evidence="3" id="KW-0547">Nucleotide-binding</keyword>
<dbReference type="Gene3D" id="3.30.950.30">
    <property type="entry name" value="Schlafen, AAA domain"/>
    <property type="match status" value="1"/>
</dbReference>
<dbReference type="RefSeq" id="WP_093655987.1">
    <property type="nucleotide sequence ID" value="NZ_FNHI01000011.1"/>
</dbReference>
<sequence length="480" mass="53203">MSIQVVHVTANDVAKILDLDEAHFSDLKSVDIAPGKLTKTIAAFANADGGELYIGIDEIDKGKRLRRWRGFPGVEEANGHIQAFEGLFPLGQDFSYEFLQAPESSPGLVLHVTVQKTRAVVQASDGKVYVRRGAQSIPYVLPSDLDRLSRNKGITSFEAQTVLAPLEAVSNSETIIGFMLAVTPSAEPLPWLKKQLLIHDGKPTVAALLLFSDEPQAALPKRSAIKIYRYKTAESQGTRETLDFDPVTVEGCLYDQIRASVQRTSDIIEQVRVLGPEGLESITYPHVTLHEIITNAVLHRDYGIADDVHVRVFDNRVEVESPGRLPAHITEKNILDERFARNGTIVRLINKFPDPPNKDVGEGLNTAFSAMKKLKLRDPVIRQAENSVIVEIRHQKLGTPEELIMEWLDSHEEITNKRVRELTGIGSENEVKRIFYRLAEAKQIERVPGKGGGSAAWQKFTGNDGSEEPSSPPEEDPGLF</sequence>
<evidence type="ECO:0000259" key="2">
    <source>
        <dbReference type="Pfam" id="PF04326"/>
    </source>
</evidence>
<gene>
    <name evidence="3" type="ORF">SAMN05444921_111158</name>
</gene>
<dbReference type="PANTHER" id="PTHR30595:SF6">
    <property type="entry name" value="SCHLAFEN ALBA-2 DOMAIN-CONTAINING PROTEIN"/>
    <property type="match status" value="1"/>
</dbReference>
<name>A0A1G9V1G8_9ACTN</name>
<keyword evidence="3" id="KW-0378">Hydrolase</keyword>
<feature type="domain" description="Schlafen AlbA-2" evidence="2">
    <location>
        <begin position="23"/>
        <end position="138"/>
    </location>
</feature>
<dbReference type="STRING" id="1196353.SAMN05444921_111158"/>
<evidence type="ECO:0000256" key="1">
    <source>
        <dbReference type="SAM" id="MobiDB-lite"/>
    </source>
</evidence>
<reference evidence="4" key="1">
    <citation type="submission" date="2016-10" db="EMBL/GenBank/DDBJ databases">
        <authorList>
            <person name="Varghese N."/>
            <person name="Submissions S."/>
        </authorList>
    </citation>
    <scope>NUCLEOTIDE SEQUENCE [LARGE SCALE GENOMIC DNA]</scope>
    <source>
        <strain evidence="4">CGMCC 4.7042</strain>
    </source>
</reference>
<evidence type="ECO:0000313" key="3">
    <source>
        <dbReference type="EMBL" id="SDM65836.1"/>
    </source>
</evidence>
<dbReference type="Gene3D" id="1.10.10.10">
    <property type="entry name" value="Winged helix-like DNA-binding domain superfamily/Winged helix DNA-binding domain"/>
    <property type="match status" value="1"/>
</dbReference>